<dbReference type="Gene3D" id="3.30.310.70">
    <property type="entry name" value="TT1751-like domain"/>
    <property type="match status" value="1"/>
</dbReference>
<keyword evidence="4" id="KW-1185">Reference proteome</keyword>
<dbReference type="InterPro" id="IPR035923">
    <property type="entry name" value="TT1751-like_sf"/>
</dbReference>
<feature type="domain" description="F-box" evidence="2">
    <location>
        <begin position="7"/>
        <end position="52"/>
    </location>
</feature>
<dbReference type="InterPro" id="IPR001810">
    <property type="entry name" value="F-box_dom"/>
</dbReference>
<evidence type="ECO:0000259" key="1">
    <source>
        <dbReference type="Pfam" id="PF03625"/>
    </source>
</evidence>
<proteinExistence type="predicted"/>
<dbReference type="AlphaFoldDB" id="A0AAD7TXN8"/>
<dbReference type="CDD" id="cd14797">
    <property type="entry name" value="DUF302"/>
    <property type="match status" value="1"/>
</dbReference>
<comment type="caution">
    <text evidence="3">The sequence shown here is derived from an EMBL/GenBank/DDBJ whole genome shotgun (WGS) entry which is preliminary data.</text>
</comment>
<reference evidence="3" key="1">
    <citation type="submission" date="2022-11" db="EMBL/GenBank/DDBJ databases">
        <title>Genome Sequence of Cubamyces cubensis.</title>
        <authorList>
            <person name="Buettner E."/>
        </authorList>
    </citation>
    <scope>NUCLEOTIDE SEQUENCE</scope>
    <source>
        <strain evidence="3">MPL-01</strain>
    </source>
</reference>
<dbReference type="Pfam" id="PF03625">
    <property type="entry name" value="DUF302"/>
    <property type="match status" value="1"/>
</dbReference>
<dbReference type="Gene3D" id="3.80.10.10">
    <property type="entry name" value="Ribonuclease Inhibitor"/>
    <property type="match status" value="1"/>
</dbReference>
<feature type="domain" description="DUF302" evidence="1">
    <location>
        <begin position="585"/>
        <end position="634"/>
    </location>
</feature>
<dbReference type="SUPFAM" id="SSF52047">
    <property type="entry name" value="RNI-like"/>
    <property type="match status" value="1"/>
</dbReference>
<dbReference type="Pfam" id="PF12937">
    <property type="entry name" value="F-box-like"/>
    <property type="match status" value="1"/>
</dbReference>
<dbReference type="SUPFAM" id="SSF103247">
    <property type="entry name" value="TT1751-like"/>
    <property type="match status" value="1"/>
</dbReference>
<sequence length="675" mass="75007">MGEVAHFNDLPVELLPLVVSHIVRPSSLATLCLVNKTFYTVAVPLLYERVFIYAWHKEGKAKACLCLQVIKLFRTLAEYAHLAKLVQQLVIRDFPKALQSEEHDIILDLCLNGIRNCTNLRACTWTRHGSLTTRVLETLVTCSKLRELEINGQHNNYYDPRILPQFTHLRKLSLIMPSGPVIDTLPSWTRNTRETLQYLSIICKASNILPSSSATNLEYLYLVGCPKVTHEGLWAVVSSVYRGIVGLGMEGLSTTFDMAVFSEQCNRTGALSRLRSITLTVDEHTSLSEWQQHVLGLLSQAPLQHFHISTVGGHVDHRLSDEFCKAIVSAHRDRLTRFSVHRMRMSIDAIADICARCSALQQLFIVVEPSDLDALGPCLAQAINLRAVHVNRPLDFGSEDVPRQSYSKILDIVRQCRPTVKQFGFNTRVFQVERSAMVTEDGSVDTEATLSPYDNPEIPEQFLVIREWQSPDDLGMLAETDAAAERSQSMTEATIHMAKSIVEYTARRITYDTPLPFAEVATRLEAQLNKPSGGAKLFHLLGTAKTKDELEDGIKAIANGRNFIFFAEMVHHRWLGTYTGSSNTPKAAVYIFGNPLIAQTMLQRDLAAGLNIPPKLMLLEKADGSGTKVIYDDPASIIAVPAHGQIVDGALKQAAEDLSNKVEALVQSIIGENAT</sequence>
<dbReference type="EMBL" id="JAPEVG010000061">
    <property type="protein sequence ID" value="KAJ8488569.1"/>
    <property type="molecule type" value="Genomic_DNA"/>
</dbReference>
<dbReference type="InterPro" id="IPR032675">
    <property type="entry name" value="LRR_dom_sf"/>
</dbReference>
<evidence type="ECO:0000259" key="2">
    <source>
        <dbReference type="Pfam" id="PF12937"/>
    </source>
</evidence>
<evidence type="ECO:0000313" key="4">
    <source>
        <dbReference type="Proteomes" id="UP001215151"/>
    </source>
</evidence>
<evidence type="ECO:0008006" key="5">
    <source>
        <dbReference type="Google" id="ProtNLM"/>
    </source>
</evidence>
<evidence type="ECO:0000313" key="3">
    <source>
        <dbReference type="EMBL" id="KAJ8488569.1"/>
    </source>
</evidence>
<accession>A0AAD7TXN8</accession>
<organism evidence="3 4">
    <name type="scientific">Trametes cubensis</name>
    <dbReference type="NCBI Taxonomy" id="1111947"/>
    <lineage>
        <taxon>Eukaryota</taxon>
        <taxon>Fungi</taxon>
        <taxon>Dikarya</taxon>
        <taxon>Basidiomycota</taxon>
        <taxon>Agaricomycotina</taxon>
        <taxon>Agaricomycetes</taxon>
        <taxon>Polyporales</taxon>
        <taxon>Polyporaceae</taxon>
        <taxon>Trametes</taxon>
    </lineage>
</organism>
<gene>
    <name evidence="3" type="ORF">ONZ51_g3489</name>
</gene>
<dbReference type="Proteomes" id="UP001215151">
    <property type="component" value="Unassembled WGS sequence"/>
</dbReference>
<name>A0AAD7TXN8_9APHY</name>
<dbReference type="InterPro" id="IPR005180">
    <property type="entry name" value="DUF302"/>
</dbReference>
<protein>
    <recommendedName>
        <fullName evidence="5">F-box domain-containing protein</fullName>
    </recommendedName>
</protein>